<evidence type="ECO:0000313" key="1">
    <source>
        <dbReference type="EMBL" id="TGD59404.1"/>
    </source>
</evidence>
<reference evidence="1 2" key="1">
    <citation type="submission" date="2019-04" db="EMBL/GenBank/DDBJ databases">
        <title>Flavobacterium sp. strain DS2-A Genome sequencing and assembly.</title>
        <authorList>
            <person name="Kim I."/>
        </authorList>
    </citation>
    <scope>NUCLEOTIDE SEQUENCE [LARGE SCALE GENOMIC DNA]</scope>
    <source>
        <strain evidence="1 2">DS2-A</strain>
    </source>
</reference>
<gene>
    <name evidence="1" type="ORF">E4635_00260</name>
</gene>
<name>A0A4Z0LC00_9FLAO</name>
<dbReference type="Proteomes" id="UP000297407">
    <property type="component" value="Unassembled WGS sequence"/>
</dbReference>
<evidence type="ECO:0000313" key="2">
    <source>
        <dbReference type="Proteomes" id="UP000297407"/>
    </source>
</evidence>
<dbReference type="RefSeq" id="WP_135524611.1">
    <property type="nucleotide sequence ID" value="NZ_SRLH01000001.1"/>
</dbReference>
<organism evidence="1 2">
    <name type="scientific">Flavobacterium humi</name>
    <dbReference type="NCBI Taxonomy" id="2562683"/>
    <lineage>
        <taxon>Bacteria</taxon>
        <taxon>Pseudomonadati</taxon>
        <taxon>Bacteroidota</taxon>
        <taxon>Flavobacteriia</taxon>
        <taxon>Flavobacteriales</taxon>
        <taxon>Flavobacteriaceae</taxon>
        <taxon>Flavobacterium</taxon>
    </lineage>
</organism>
<protein>
    <submittedName>
        <fullName evidence="1">Uncharacterized protein</fullName>
    </submittedName>
</protein>
<keyword evidence="2" id="KW-1185">Reference proteome</keyword>
<accession>A0A4Z0LC00</accession>
<proteinExistence type="predicted"/>
<comment type="caution">
    <text evidence="1">The sequence shown here is derived from an EMBL/GenBank/DDBJ whole genome shotgun (WGS) entry which is preliminary data.</text>
</comment>
<dbReference type="AlphaFoldDB" id="A0A4Z0LC00"/>
<dbReference type="EMBL" id="SRLH01000001">
    <property type="protein sequence ID" value="TGD59404.1"/>
    <property type="molecule type" value="Genomic_DNA"/>
</dbReference>
<sequence length="178" mass="20045">MKNLFLCFALTVTAVLGYGQNTNVQSEVKTTVTTVKDSDGEKQIVKKEKTNEVQHIEMKQEKSDPLNKEMKDTPVQVTATTEVSVDGVTRVVDVDRSSYYNLNGQKYQVALDKSGYSIFGSTGKKAAILRKTSNNNYIFKNKNKTSVGYFDKDGNLVLETYDEKTDKITMEKYDLIKP</sequence>
<dbReference type="OrthoDB" id="1144137at2"/>